<feature type="transmembrane region" description="Helical" evidence="1">
    <location>
        <begin position="72"/>
        <end position="88"/>
    </location>
</feature>
<feature type="transmembrane region" description="Helical" evidence="1">
    <location>
        <begin position="7"/>
        <end position="27"/>
    </location>
</feature>
<feature type="transmembrane region" description="Helical" evidence="1">
    <location>
        <begin position="190"/>
        <end position="206"/>
    </location>
</feature>
<feature type="transmembrane region" description="Helical" evidence="1">
    <location>
        <begin position="94"/>
        <end position="113"/>
    </location>
</feature>
<keyword evidence="1" id="KW-0812">Transmembrane</keyword>
<dbReference type="RefSeq" id="WP_200584401.1">
    <property type="nucleotide sequence ID" value="NZ_JAEHFY010000002.1"/>
</dbReference>
<dbReference type="InterPro" id="IPR048041">
    <property type="entry name" value="VpsF-like"/>
</dbReference>
<evidence type="ECO:0008006" key="4">
    <source>
        <dbReference type="Google" id="ProtNLM"/>
    </source>
</evidence>
<dbReference type="EMBL" id="JAEHFY010000002">
    <property type="protein sequence ID" value="MBK0381653.1"/>
    <property type="molecule type" value="Genomic_DNA"/>
</dbReference>
<name>A0ABS1BFL9_9SPHI</name>
<dbReference type="Proteomes" id="UP000660024">
    <property type="component" value="Unassembled WGS sequence"/>
</dbReference>
<comment type="caution">
    <text evidence="2">The sequence shown here is derived from an EMBL/GenBank/DDBJ whole genome shotgun (WGS) entry which is preliminary data.</text>
</comment>
<gene>
    <name evidence="2" type="ORF">I5M32_01655</name>
</gene>
<dbReference type="NCBIfam" id="NF038256">
    <property type="entry name" value="exopoly_VpsF"/>
    <property type="match status" value="1"/>
</dbReference>
<evidence type="ECO:0000256" key="1">
    <source>
        <dbReference type="SAM" id="Phobius"/>
    </source>
</evidence>
<evidence type="ECO:0000313" key="2">
    <source>
        <dbReference type="EMBL" id="MBK0381653.1"/>
    </source>
</evidence>
<sequence>MKRITLYVISFIIFILGDNILEIVGWHHRDFTSLFIYRVYPLFYIVIGLLVYYFIIGKITVADLLFRMKNELTYLSICFGIVIYGQLTKNSNPMSWFLDSLVIPCIILIFLRITDKKILNDFKKWMYCFFFLNAGIAVIEKVSSRLLFLKESPWYFDYFRSTALFGHPLNNALIMSVLTIILFLATKETYLKMGVLLAGMLSIFCFGARGALLGVFGAILLNIILNALGFTKEPSRNIKSGLMYLASFALILIVVISFTSLGDRIAGLAHVDESAEARVGSLNILQYVDLHDLFWTGISLSKIDMLQYLSGVEIIENFYIEWLLNFGLAVTVILIVSLIRFLYCMMHNIGADIKLPILFTLIAVSSSNNSLATSTYVITILVMAYYVFLDFKVLEVKKVPTDNILYESLPY</sequence>
<protein>
    <recommendedName>
        <fullName evidence="4">O-Antigen ligase</fullName>
    </recommendedName>
</protein>
<feature type="transmembrane region" description="Helical" evidence="1">
    <location>
        <begin position="39"/>
        <end position="60"/>
    </location>
</feature>
<keyword evidence="1" id="KW-0472">Membrane</keyword>
<feature type="transmembrane region" description="Helical" evidence="1">
    <location>
        <begin position="168"/>
        <end position="185"/>
    </location>
</feature>
<organism evidence="2 3">
    <name type="scientific">Pedobacter segetis</name>
    <dbReference type="NCBI Taxonomy" id="2793069"/>
    <lineage>
        <taxon>Bacteria</taxon>
        <taxon>Pseudomonadati</taxon>
        <taxon>Bacteroidota</taxon>
        <taxon>Sphingobacteriia</taxon>
        <taxon>Sphingobacteriales</taxon>
        <taxon>Sphingobacteriaceae</taxon>
        <taxon>Pedobacter</taxon>
    </lineage>
</organism>
<reference evidence="2 3" key="1">
    <citation type="submission" date="2020-12" db="EMBL/GenBank/DDBJ databases">
        <title>Bacterial novel species Pedobacter sp. SD-b isolated from soil.</title>
        <authorList>
            <person name="Jung H.-Y."/>
        </authorList>
    </citation>
    <scope>NUCLEOTIDE SEQUENCE [LARGE SCALE GENOMIC DNA]</scope>
    <source>
        <strain evidence="2 3">SD-b</strain>
    </source>
</reference>
<keyword evidence="3" id="KW-1185">Reference proteome</keyword>
<keyword evidence="1" id="KW-1133">Transmembrane helix</keyword>
<proteinExistence type="predicted"/>
<evidence type="ECO:0000313" key="3">
    <source>
        <dbReference type="Proteomes" id="UP000660024"/>
    </source>
</evidence>
<accession>A0ABS1BFL9</accession>
<feature type="transmembrane region" description="Helical" evidence="1">
    <location>
        <begin position="125"/>
        <end position="148"/>
    </location>
</feature>
<feature type="transmembrane region" description="Helical" evidence="1">
    <location>
        <begin position="322"/>
        <end position="343"/>
    </location>
</feature>
<feature type="transmembrane region" description="Helical" evidence="1">
    <location>
        <begin position="355"/>
        <end position="388"/>
    </location>
</feature>
<feature type="transmembrane region" description="Helical" evidence="1">
    <location>
        <begin position="242"/>
        <end position="261"/>
    </location>
</feature>